<dbReference type="RefSeq" id="WP_184866103.1">
    <property type="nucleotide sequence ID" value="NZ_JACHLK010000033.1"/>
</dbReference>
<evidence type="ECO:0000313" key="4">
    <source>
        <dbReference type="Proteomes" id="UP000575083"/>
    </source>
</evidence>
<accession>A0A7X0UDL0</accession>
<keyword evidence="4" id="KW-1185">Reference proteome</keyword>
<dbReference type="InterPro" id="IPR013538">
    <property type="entry name" value="ASHA1/2-like_C"/>
</dbReference>
<protein>
    <submittedName>
        <fullName evidence="3">Uncharacterized protein YndB with AHSA1/START domain</fullName>
    </submittedName>
</protein>
<dbReference type="InterPro" id="IPR023393">
    <property type="entry name" value="START-like_dom_sf"/>
</dbReference>
<comment type="caution">
    <text evidence="3">The sequence shown here is derived from an EMBL/GenBank/DDBJ whole genome shotgun (WGS) entry which is preliminary data.</text>
</comment>
<dbReference type="SUPFAM" id="SSF55961">
    <property type="entry name" value="Bet v1-like"/>
    <property type="match status" value="1"/>
</dbReference>
<reference evidence="3 4" key="1">
    <citation type="submission" date="2020-08" db="EMBL/GenBank/DDBJ databases">
        <title>Functional genomics of gut bacteria from endangered species of beetles.</title>
        <authorList>
            <person name="Carlos-Shanley C."/>
        </authorList>
    </citation>
    <scope>NUCLEOTIDE SEQUENCE [LARGE SCALE GENOMIC DNA]</scope>
    <source>
        <strain evidence="3 4">S00198</strain>
    </source>
</reference>
<evidence type="ECO:0000256" key="1">
    <source>
        <dbReference type="ARBA" id="ARBA00006817"/>
    </source>
</evidence>
<dbReference type="AlphaFoldDB" id="A0A7X0UDL0"/>
<feature type="domain" description="Activator of Hsp90 ATPase homologue 1/2-like C-terminal" evidence="2">
    <location>
        <begin position="23"/>
        <end position="137"/>
    </location>
</feature>
<evidence type="ECO:0000313" key="3">
    <source>
        <dbReference type="EMBL" id="MBB6564253.1"/>
    </source>
</evidence>
<dbReference type="EMBL" id="JACHLK010000033">
    <property type="protein sequence ID" value="MBB6564253.1"/>
    <property type="molecule type" value="Genomic_DNA"/>
</dbReference>
<dbReference type="Gene3D" id="3.30.530.20">
    <property type="match status" value="1"/>
</dbReference>
<organism evidence="3 4">
    <name type="scientific">Acidovorax soli</name>
    <dbReference type="NCBI Taxonomy" id="592050"/>
    <lineage>
        <taxon>Bacteria</taxon>
        <taxon>Pseudomonadati</taxon>
        <taxon>Pseudomonadota</taxon>
        <taxon>Betaproteobacteria</taxon>
        <taxon>Burkholderiales</taxon>
        <taxon>Comamonadaceae</taxon>
        <taxon>Acidovorax</taxon>
    </lineage>
</organism>
<dbReference type="CDD" id="cd08899">
    <property type="entry name" value="SRPBCC_CalC_Aha1-like_6"/>
    <property type="match status" value="1"/>
</dbReference>
<evidence type="ECO:0000259" key="2">
    <source>
        <dbReference type="Pfam" id="PF08327"/>
    </source>
</evidence>
<dbReference type="Proteomes" id="UP000575083">
    <property type="component" value="Unassembled WGS sequence"/>
</dbReference>
<gene>
    <name evidence="3" type="ORF">HNP48_006980</name>
</gene>
<name>A0A7X0UDL0_9BURK</name>
<dbReference type="Pfam" id="PF08327">
    <property type="entry name" value="AHSA1"/>
    <property type="match status" value="1"/>
</dbReference>
<proteinExistence type="inferred from homology"/>
<sequence>MRSNPQPTGHMDGNDLVLVRSFRAPIGDVWASLTRPEKTAQWFGGWEGEAGPGKTVRLQLVHEQGQPWCDLLIEECVAPHRLVVAMKDEQGAWRIRLGLVQAGETTELRFVQHLGDRQLAGDVGPGWEYYLDMLVAAREGKALPSFGDYYPAMKAHYLAGG</sequence>
<comment type="similarity">
    <text evidence="1">Belongs to the AHA1 family.</text>
</comment>